<protein>
    <recommendedName>
        <fullName evidence="5">Release factor glutamine methyltransferase</fullName>
        <shortName evidence="5">RF MTase</shortName>
        <ecNumber evidence="5">2.1.1.297</ecNumber>
    </recommendedName>
    <alternativeName>
        <fullName evidence="5">N5-glutamine methyltransferase PrmC</fullName>
    </alternativeName>
    <alternativeName>
        <fullName evidence="5">Protein-(glutamine-N5) MTase PrmC</fullName>
    </alternativeName>
    <alternativeName>
        <fullName evidence="5">Protein-glutamine N-methyltransferase PrmC</fullName>
    </alternativeName>
</protein>
<dbReference type="NCBIfam" id="TIGR03534">
    <property type="entry name" value="RF_mod_PrmC"/>
    <property type="match status" value="1"/>
</dbReference>
<dbReference type="PROSITE" id="PS00092">
    <property type="entry name" value="N6_MTASE"/>
    <property type="match status" value="1"/>
</dbReference>
<dbReference type="InterPro" id="IPR002052">
    <property type="entry name" value="DNA_methylase_N6_adenine_CS"/>
</dbReference>
<keyword evidence="9" id="KW-1185">Reference proteome</keyword>
<evidence type="ECO:0000259" key="7">
    <source>
        <dbReference type="Pfam" id="PF17827"/>
    </source>
</evidence>
<dbReference type="NCBIfam" id="TIGR00536">
    <property type="entry name" value="hemK_fam"/>
    <property type="match status" value="1"/>
</dbReference>
<feature type="binding site" evidence="5">
    <location>
        <begin position="186"/>
        <end position="189"/>
    </location>
    <ligand>
        <name>substrate</name>
    </ligand>
</feature>
<gene>
    <name evidence="5 8" type="primary">prmC</name>
    <name evidence="8" type="ORF">QF205_11375</name>
</gene>
<dbReference type="Pfam" id="PF05175">
    <property type="entry name" value="MTS"/>
    <property type="match status" value="1"/>
</dbReference>
<dbReference type="Pfam" id="PF17827">
    <property type="entry name" value="PrmC_N"/>
    <property type="match status" value="1"/>
</dbReference>
<feature type="binding site" evidence="5">
    <location>
        <begin position="120"/>
        <end position="124"/>
    </location>
    <ligand>
        <name>S-adenosyl-L-methionine</name>
        <dbReference type="ChEBI" id="CHEBI:59789"/>
    </ligand>
</feature>
<dbReference type="Gene3D" id="1.10.8.10">
    <property type="entry name" value="DNA helicase RuvA subunit, C-terminal domain"/>
    <property type="match status" value="1"/>
</dbReference>
<evidence type="ECO:0000256" key="3">
    <source>
        <dbReference type="ARBA" id="ARBA00022691"/>
    </source>
</evidence>
<dbReference type="PANTHER" id="PTHR18895:SF74">
    <property type="entry name" value="MTRF1L RELEASE FACTOR GLUTAMINE METHYLTRANSFERASE"/>
    <property type="match status" value="1"/>
</dbReference>
<dbReference type="EMBL" id="JARYGX010000021">
    <property type="protein sequence ID" value="MDH7453665.1"/>
    <property type="molecule type" value="Genomic_DNA"/>
</dbReference>
<evidence type="ECO:0000256" key="4">
    <source>
        <dbReference type="ARBA" id="ARBA00048391"/>
    </source>
</evidence>
<feature type="binding site" evidence="5">
    <location>
        <position position="171"/>
    </location>
    <ligand>
        <name>S-adenosyl-L-methionine</name>
        <dbReference type="ChEBI" id="CHEBI:59789"/>
    </ligand>
</feature>
<dbReference type="CDD" id="cd02440">
    <property type="entry name" value="AdoMet_MTases"/>
    <property type="match status" value="1"/>
</dbReference>
<dbReference type="InterPro" id="IPR007848">
    <property type="entry name" value="Small_mtfrase_dom"/>
</dbReference>
<dbReference type="Proteomes" id="UP001160550">
    <property type="component" value="Unassembled WGS sequence"/>
</dbReference>
<dbReference type="PANTHER" id="PTHR18895">
    <property type="entry name" value="HEMK METHYLTRANSFERASE"/>
    <property type="match status" value="1"/>
</dbReference>
<comment type="function">
    <text evidence="5">Methylates the class 1 translation termination release factors RF1/PrfA and RF2/PrfB on the glutamine residue of the universally conserved GGQ motif.</text>
</comment>
<accession>A0ABT6MT99</accession>
<reference evidence="8" key="1">
    <citation type="journal article" date="2007" name="Int. J. Syst. Evol. Microbiol.">
        <title>Luteimonas composti sp. nov., a moderately thermophilic bacterium isolated from food waste.</title>
        <authorList>
            <person name="Young C.C."/>
            <person name="Kampfer P."/>
            <person name="Chen W.M."/>
            <person name="Yen W.S."/>
            <person name="Arun A.B."/>
            <person name="Lai W.A."/>
            <person name="Shen F.T."/>
            <person name="Rekha P.D."/>
            <person name="Lin K.Y."/>
            <person name="Chou J.H."/>
        </authorList>
    </citation>
    <scope>NUCLEOTIDE SEQUENCE</scope>
    <source>
        <strain evidence="8">CC-YY355</strain>
    </source>
</reference>
<dbReference type="InterPro" id="IPR040758">
    <property type="entry name" value="PrmC_N"/>
</dbReference>
<comment type="caution">
    <text evidence="8">The sequence shown here is derived from an EMBL/GenBank/DDBJ whole genome shotgun (WGS) entry which is preliminary data.</text>
</comment>
<evidence type="ECO:0000259" key="6">
    <source>
        <dbReference type="Pfam" id="PF05175"/>
    </source>
</evidence>
<name>A0ABT6MT99_9GAMM</name>
<keyword evidence="2 5" id="KW-0808">Transferase</keyword>
<dbReference type="RefSeq" id="WP_280942879.1">
    <property type="nucleotide sequence ID" value="NZ_JARYGX010000021.1"/>
</dbReference>
<evidence type="ECO:0000256" key="1">
    <source>
        <dbReference type="ARBA" id="ARBA00022603"/>
    </source>
</evidence>
<feature type="binding site" evidence="5">
    <location>
        <position position="186"/>
    </location>
    <ligand>
        <name>S-adenosyl-L-methionine</name>
        <dbReference type="ChEBI" id="CHEBI:59789"/>
    </ligand>
</feature>
<evidence type="ECO:0000313" key="9">
    <source>
        <dbReference type="Proteomes" id="UP001160550"/>
    </source>
</evidence>
<keyword evidence="3 5" id="KW-0949">S-adenosyl-L-methionine</keyword>
<dbReference type="Gene3D" id="3.40.50.150">
    <property type="entry name" value="Vaccinia Virus protein VP39"/>
    <property type="match status" value="1"/>
</dbReference>
<keyword evidence="1 5" id="KW-0489">Methyltransferase</keyword>
<dbReference type="SUPFAM" id="SSF53335">
    <property type="entry name" value="S-adenosyl-L-methionine-dependent methyltransferases"/>
    <property type="match status" value="1"/>
</dbReference>
<dbReference type="InterPro" id="IPR019874">
    <property type="entry name" value="RF_methyltr_PrmC"/>
</dbReference>
<feature type="domain" description="Methyltransferase small" evidence="6">
    <location>
        <begin position="103"/>
        <end position="194"/>
    </location>
</feature>
<evidence type="ECO:0000313" key="8">
    <source>
        <dbReference type="EMBL" id="MDH7453665.1"/>
    </source>
</evidence>
<dbReference type="InterPro" id="IPR004556">
    <property type="entry name" value="HemK-like"/>
</dbReference>
<feature type="domain" description="Release factor glutamine methyltransferase N-terminal" evidence="7">
    <location>
        <begin position="11"/>
        <end position="75"/>
    </location>
</feature>
<reference evidence="8" key="2">
    <citation type="submission" date="2023-04" db="EMBL/GenBank/DDBJ databases">
        <authorList>
            <person name="Sun J.-Q."/>
        </authorList>
    </citation>
    <scope>NUCLEOTIDE SEQUENCE</scope>
    <source>
        <strain evidence="8">CC-YY355</strain>
    </source>
</reference>
<dbReference type="HAMAP" id="MF_02126">
    <property type="entry name" value="RF_methyltr_PrmC"/>
    <property type="match status" value="1"/>
</dbReference>
<feature type="binding site" evidence="5">
    <location>
        <position position="143"/>
    </location>
    <ligand>
        <name>S-adenosyl-L-methionine</name>
        <dbReference type="ChEBI" id="CHEBI:59789"/>
    </ligand>
</feature>
<dbReference type="EC" id="2.1.1.297" evidence="5"/>
<dbReference type="GO" id="GO:0032259">
    <property type="term" value="P:methylation"/>
    <property type="evidence" value="ECO:0007669"/>
    <property type="project" value="UniProtKB-KW"/>
</dbReference>
<evidence type="ECO:0000256" key="5">
    <source>
        <dbReference type="HAMAP-Rule" id="MF_02126"/>
    </source>
</evidence>
<comment type="catalytic activity">
    <reaction evidence="4 5">
        <text>L-glutaminyl-[peptide chain release factor] + S-adenosyl-L-methionine = N(5)-methyl-L-glutaminyl-[peptide chain release factor] + S-adenosyl-L-homocysteine + H(+)</text>
        <dbReference type="Rhea" id="RHEA:42896"/>
        <dbReference type="Rhea" id="RHEA-COMP:10271"/>
        <dbReference type="Rhea" id="RHEA-COMP:10272"/>
        <dbReference type="ChEBI" id="CHEBI:15378"/>
        <dbReference type="ChEBI" id="CHEBI:30011"/>
        <dbReference type="ChEBI" id="CHEBI:57856"/>
        <dbReference type="ChEBI" id="CHEBI:59789"/>
        <dbReference type="ChEBI" id="CHEBI:61891"/>
        <dbReference type="EC" id="2.1.1.297"/>
    </reaction>
</comment>
<comment type="similarity">
    <text evidence="5">Belongs to the protein N5-glutamine methyltransferase family. PrmC subfamily.</text>
</comment>
<proteinExistence type="inferred from homology"/>
<dbReference type="InterPro" id="IPR050320">
    <property type="entry name" value="N5-glutamine_MTase"/>
</dbReference>
<sequence length="280" mass="29743">MPAMTRPTTVRRLLEEARPRVDPEDAALLLCHVLGRPRGWLFAHADDPVADADEEAFASLLARRARGEPVAYLCGRRGFWTLELAVTPDTLIPRPETELLVELALQRLPAGGAADIADLGTGSGAIALALASERPHARVTATDASAAALDVARDNAARLGLGNVEFRQGDWFDAVAGRRFDLVASNPPYIADDDPHLHMGDLRHEPPAALSSGPDGLDAIRAITAAAPAHLVPGGWLLLEHGWDQGAAVRALLLAAGLSEVATHADLEQRDRISLGRLPA</sequence>
<evidence type="ECO:0000256" key="2">
    <source>
        <dbReference type="ARBA" id="ARBA00022679"/>
    </source>
</evidence>
<dbReference type="InterPro" id="IPR029063">
    <property type="entry name" value="SAM-dependent_MTases_sf"/>
</dbReference>
<dbReference type="GO" id="GO:0102559">
    <property type="term" value="F:peptide chain release factor N(5)-glutamine methyltransferase activity"/>
    <property type="evidence" value="ECO:0007669"/>
    <property type="project" value="UniProtKB-EC"/>
</dbReference>
<organism evidence="8 9">
    <name type="scientific">Luteimonas composti</name>
    <dbReference type="NCBI Taxonomy" id="398257"/>
    <lineage>
        <taxon>Bacteria</taxon>
        <taxon>Pseudomonadati</taxon>
        <taxon>Pseudomonadota</taxon>
        <taxon>Gammaproteobacteria</taxon>
        <taxon>Lysobacterales</taxon>
        <taxon>Lysobacteraceae</taxon>
        <taxon>Luteimonas</taxon>
    </lineage>
</organism>